<sequence length="145" mass="17088">MYSSYEREQMKAKRLGKQAPRYRFFLNPHTDVRFTSCPKCGNRTRQRKLPLVIHVDPRNLVSINKTCRYCPTCDLVIAHKDEIEQQLALLFARHNPALIGNNYLVVGTQDRSDWRRGVKTPLTIEEMLDSLHDFEEVLQFEPAWR</sequence>
<organism evidence="1">
    <name type="scientific">uncultured Chloroflexia bacterium</name>
    <dbReference type="NCBI Taxonomy" id="1672391"/>
    <lineage>
        <taxon>Bacteria</taxon>
        <taxon>Bacillati</taxon>
        <taxon>Chloroflexota</taxon>
        <taxon>Chloroflexia</taxon>
        <taxon>environmental samples</taxon>
    </lineage>
</organism>
<name>A0A6J4NTL6_9CHLR</name>
<reference evidence="1" key="1">
    <citation type="submission" date="2020-02" db="EMBL/GenBank/DDBJ databases">
        <authorList>
            <person name="Meier V. D."/>
        </authorList>
    </citation>
    <scope>NUCLEOTIDE SEQUENCE</scope>
    <source>
        <strain evidence="1">AVDCRST_MAG93</strain>
    </source>
</reference>
<dbReference type="EMBL" id="CADCTR010003369">
    <property type="protein sequence ID" value="CAA9397176.1"/>
    <property type="molecule type" value="Genomic_DNA"/>
</dbReference>
<gene>
    <name evidence="1" type="ORF">AVDCRST_MAG93-10031</name>
</gene>
<protein>
    <submittedName>
        <fullName evidence="1">Uncharacterized protein</fullName>
    </submittedName>
</protein>
<dbReference type="AlphaFoldDB" id="A0A6J4NTL6"/>
<evidence type="ECO:0000313" key="1">
    <source>
        <dbReference type="EMBL" id="CAA9397176.1"/>
    </source>
</evidence>
<accession>A0A6J4NTL6</accession>
<proteinExistence type="predicted"/>